<evidence type="ECO:0000313" key="8">
    <source>
        <dbReference type="Proteomes" id="UP001227831"/>
    </source>
</evidence>
<dbReference type="RefSeq" id="WP_308704449.1">
    <property type="nucleotide sequence ID" value="NZ_JAVCWF010000001.1"/>
</dbReference>
<dbReference type="SUPFAM" id="SSF53756">
    <property type="entry name" value="UDP-Glycosyltransferase/glycogen phosphorylase"/>
    <property type="match status" value="1"/>
</dbReference>
<dbReference type="PANTHER" id="PTHR37316:SF3">
    <property type="entry name" value="TEICHOIC ACID GLYCEROL-PHOSPHATE TRANSFERASE"/>
    <property type="match status" value="1"/>
</dbReference>
<dbReference type="Gene3D" id="3.40.50.11820">
    <property type="match status" value="1"/>
</dbReference>
<dbReference type="InterPro" id="IPR051612">
    <property type="entry name" value="Teichoic_Acid_Biosynth"/>
</dbReference>
<evidence type="ECO:0000256" key="1">
    <source>
        <dbReference type="ARBA" id="ARBA00004202"/>
    </source>
</evidence>
<comment type="similarity">
    <text evidence="2">Belongs to the CDP-glycerol glycerophosphotransferase family.</text>
</comment>
<dbReference type="Proteomes" id="UP001227831">
    <property type="component" value="Unassembled WGS sequence"/>
</dbReference>
<keyword evidence="3" id="KW-1003">Cell membrane</keyword>
<evidence type="ECO:0000256" key="2">
    <source>
        <dbReference type="ARBA" id="ARBA00010488"/>
    </source>
</evidence>
<name>A0ABU1A9Z1_9LACO</name>
<keyword evidence="8" id="KW-1185">Reference proteome</keyword>
<dbReference type="EMBL" id="JAVCWF010000001">
    <property type="protein sequence ID" value="MDQ7937736.1"/>
    <property type="molecule type" value="Genomic_DNA"/>
</dbReference>
<proteinExistence type="inferred from homology"/>
<comment type="subcellular location">
    <subcellularLocation>
        <location evidence="1">Cell membrane</location>
        <topology evidence="1">Peripheral membrane protein</topology>
    </subcellularLocation>
</comment>
<sequence length="382" mass="44334">MVRNIVYLLSGWFPRSDEIVLFGAWFGKRYSDNPRYLLQEILESNRFSQKRIYWIGNSDVKPHITDSRITFVKRNSFKSYWYQLRAKKVFVSHGFQDIGSISCLKGAMVFQLWHGFPIKHIGADDPGNSTEGSNLFEQYQYFFADSDVMANRIKTAFKNYGASDKNVIVGTQPRVDYLQENKDNSSLKRLIRKKLNISEDATVYTYLPTFRDNSSEVFSFLRDSGTKFEEWLDNNNSVLLERQHFARNVNDKRLIESKDQRFIDLSEAVEVQDVLLITDYLITDYSSVYIDFLTLNRPIIHFLYDGDKYIKNDRGVYANDITSEFAGPVANNITELIDYMNMPVKYFISKNETLKQSLGIGNETHLVDIISPVTTVKATQKE</sequence>
<accession>A0ABU1A9Z1</accession>
<dbReference type="PANTHER" id="PTHR37316">
    <property type="entry name" value="TEICHOIC ACID GLYCEROL-PHOSPHATE PRIMASE"/>
    <property type="match status" value="1"/>
</dbReference>
<evidence type="ECO:0000256" key="4">
    <source>
        <dbReference type="ARBA" id="ARBA00022679"/>
    </source>
</evidence>
<keyword evidence="5" id="KW-0777">Teichoic acid biosynthesis</keyword>
<evidence type="ECO:0000256" key="3">
    <source>
        <dbReference type="ARBA" id="ARBA00022475"/>
    </source>
</evidence>
<dbReference type="InterPro" id="IPR043148">
    <property type="entry name" value="TagF_C"/>
</dbReference>
<dbReference type="InterPro" id="IPR007554">
    <property type="entry name" value="Glycerophosphate_synth"/>
</dbReference>
<reference evidence="7 8" key="1">
    <citation type="journal article" date="2023" name="Int. J. Syst. Evol. Microbiol.">
        <title>Lactiplantibacillus brownii sp. nov., a novel psychrotolerant species isolated from sauerkraut.</title>
        <authorList>
            <person name="Heng Y.C."/>
            <person name="Silvaraju S."/>
            <person name="Lee J.K.Y."/>
            <person name="Kittelmann S."/>
        </authorList>
    </citation>
    <scope>NUCLEOTIDE SEQUENCE [LARGE SCALE GENOMIC DNA]</scope>
    <source>
        <strain evidence="7 8">WILCCON 0030</strain>
    </source>
</reference>
<dbReference type="Gene3D" id="3.40.50.12580">
    <property type="match status" value="1"/>
</dbReference>
<keyword evidence="6" id="KW-0472">Membrane</keyword>
<evidence type="ECO:0000256" key="5">
    <source>
        <dbReference type="ARBA" id="ARBA00022944"/>
    </source>
</evidence>
<organism evidence="7 8">
    <name type="scientific">Lactiplantibacillus brownii</name>
    <dbReference type="NCBI Taxonomy" id="3069269"/>
    <lineage>
        <taxon>Bacteria</taxon>
        <taxon>Bacillati</taxon>
        <taxon>Bacillota</taxon>
        <taxon>Bacilli</taxon>
        <taxon>Lactobacillales</taxon>
        <taxon>Lactobacillaceae</taxon>
        <taxon>Lactiplantibacillus</taxon>
    </lineage>
</organism>
<gene>
    <name evidence="7" type="ORF">RA086_08960</name>
</gene>
<evidence type="ECO:0000256" key="6">
    <source>
        <dbReference type="ARBA" id="ARBA00023136"/>
    </source>
</evidence>
<protein>
    <submittedName>
        <fullName evidence="7">CDP-glycerol glycerophosphotransferase family protein</fullName>
    </submittedName>
</protein>
<dbReference type="InterPro" id="IPR043149">
    <property type="entry name" value="TagF_N"/>
</dbReference>
<dbReference type="Pfam" id="PF04464">
    <property type="entry name" value="Glyphos_transf"/>
    <property type="match status" value="1"/>
</dbReference>
<keyword evidence="4" id="KW-0808">Transferase</keyword>
<comment type="caution">
    <text evidence="7">The sequence shown here is derived from an EMBL/GenBank/DDBJ whole genome shotgun (WGS) entry which is preliminary data.</text>
</comment>
<evidence type="ECO:0000313" key="7">
    <source>
        <dbReference type="EMBL" id="MDQ7937736.1"/>
    </source>
</evidence>